<proteinExistence type="predicted"/>
<reference evidence="1 2" key="1">
    <citation type="submission" date="2019-02" db="EMBL/GenBank/DDBJ databases">
        <title>Deep-cultivation of Planctomycetes and their phenomic and genomic characterization uncovers novel biology.</title>
        <authorList>
            <person name="Wiegand S."/>
            <person name="Jogler M."/>
            <person name="Boedeker C."/>
            <person name="Pinto D."/>
            <person name="Vollmers J."/>
            <person name="Rivas-Marin E."/>
            <person name="Kohn T."/>
            <person name="Peeters S.H."/>
            <person name="Heuer A."/>
            <person name="Rast P."/>
            <person name="Oberbeckmann S."/>
            <person name="Bunk B."/>
            <person name="Jeske O."/>
            <person name="Meyerdierks A."/>
            <person name="Storesund J.E."/>
            <person name="Kallscheuer N."/>
            <person name="Luecker S."/>
            <person name="Lage O.M."/>
            <person name="Pohl T."/>
            <person name="Merkel B.J."/>
            <person name="Hornburger P."/>
            <person name="Mueller R.-W."/>
            <person name="Bruemmer F."/>
            <person name="Labrenz M."/>
            <person name="Spormann A.M."/>
            <person name="Op Den Camp H."/>
            <person name="Overmann J."/>
            <person name="Amann R."/>
            <person name="Jetten M.S.M."/>
            <person name="Mascher T."/>
            <person name="Medema M.H."/>
            <person name="Devos D.P."/>
            <person name="Kaster A.-K."/>
            <person name="Ovreas L."/>
            <person name="Rohde M."/>
            <person name="Galperin M.Y."/>
            <person name="Jogler C."/>
        </authorList>
    </citation>
    <scope>NUCLEOTIDE SEQUENCE [LARGE SCALE GENOMIC DNA]</scope>
    <source>
        <strain evidence="1 2">KOR34</strain>
    </source>
</reference>
<protein>
    <submittedName>
        <fullName evidence="1">Uncharacterized protein</fullName>
    </submittedName>
</protein>
<dbReference type="Proteomes" id="UP000316714">
    <property type="component" value="Unassembled WGS sequence"/>
</dbReference>
<sequence length="244" mass="27335">MKHRVLYVLLIAVIAAVATGWRVDRRRLAERLEEEVEREGAISSSLSAAMFSNLIYTQLDTLSPEEFAARRESQLLTNTLFLWAHRDNAVDRTLVEQEGYKVRVEQRKGLISTAGRSLELLDVATVDDFASKLASARLTKEFKAPALDADGDPTSELVGSIQLCLDHHNYQSLIAKYDLSFDETVELVECTVRLYEAGEVGMSELLRAQDSLESPPRELSEEEQSLLDRVREMLGQPIVAPADL</sequence>
<name>A0A5C5UXV5_9BACT</name>
<keyword evidence="2" id="KW-1185">Reference proteome</keyword>
<evidence type="ECO:0000313" key="1">
    <source>
        <dbReference type="EMBL" id="TWT30480.1"/>
    </source>
</evidence>
<comment type="caution">
    <text evidence="1">The sequence shown here is derived from an EMBL/GenBank/DDBJ whole genome shotgun (WGS) entry which is preliminary data.</text>
</comment>
<dbReference type="RefSeq" id="WP_146568833.1">
    <property type="nucleotide sequence ID" value="NZ_SIHJ01000005.1"/>
</dbReference>
<dbReference type="EMBL" id="SIHJ01000005">
    <property type="protein sequence ID" value="TWT30480.1"/>
    <property type="molecule type" value="Genomic_DNA"/>
</dbReference>
<gene>
    <name evidence="1" type="ORF">KOR34_50390</name>
</gene>
<organism evidence="1 2">
    <name type="scientific">Posidoniimonas corsicana</name>
    <dbReference type="NCBI Taxonomy" id="1938618"/>
    <lineage>
        <taxon>Bacteria</taxon>
        <taxon>Pseudomonadati</taxon>
        <taxon>Planctomycetota</taxon>
        <taxon>Planctomycetia</taxon>
        <taxon>Pirellulales</taxon>
        <taxon>Lacipirellulaceae</taxon>
        <taxon>Posidoniimonas</taxon>
    </lineage>
</organism>
<evidence type="ECO:0000313" key="2">
    <source>
        <dbReference type="Proteomes" id="UP000316714"/>
    </source>
</evidence>
<accession>A0A5C5UXV5</accession>
<dbReference type="AlphaFoldDB" id="A0A5C5UXV5"/>